<gene>
    <name evidence="1" type="ORF">IEE83_22970</name>
</gene>
<sequence length="46" mass="5523">MKEKSRREELLEIINQRFTDLDQLLLLPLGQFSDEEFEELKQEAIS</sequence>
<comment type="caution">
    <text evidence="1">The sequence shown here is derived from an EMBL/GenBank/DDBJ whole genome shotgun (WGS) entry which is preliminary data.</text>
</comment>
<protein>
    <submittedName>
        <fullName evidence="1">Uncharacterized protein</fullName>
    </submittedName>
</protein>
<evidence type="ECO:0000313" key="1">
    <source>
        <dbReference type="EMBL" id="MBE9464757.1"/>
    </source>
</evidence>
<organism evidence="1 2">
    <name type="scientific">Dyadobacter subterraneus</name>
    <dbReference type="NCBI Taxonomy" id="2773304"/>
    <lineage>
        <taxon>Bacteria</taxon>
        <taxon>Pseudomonadati</taxon>
        <taxon>Bacteroidota</taxon>
        <taxon>Cytophagia</taxon>
        <taxon>Cytophagales</taxon>
        <taxon>Spirosomataceae</taxon>
        <taxon>Dyadobacter</taxon>
    </lineage>
</organism>
<reference evidence="2" key="1">
    <citation type="submission" date="2023-07" db="EMBL/GenBank/DDBJ databases">
        <title>Dyadobacter sp. nov 'subterranea' isolated from contaminted grondwater.</title>
        <authorList>
            <person name="Szabo I."/>
            <person name="Al-Omari J."/>
            <person name="Szerdahelyi S.G."/>
            <person name="Rado J."/>
        </authorList>
    </citation>
    <scope>NUCLEOTIDE SEQUENCE [LARGE SCALE GENOMIC DNA]</scope>
    <source>
        <strain evidence="2">UP-52</strain>
    </source>
</reference>
<evidence type="ECO:0000313" key="2">
    <source>
        <dbReference type="Proteomes" id="UP000634134"/>
    </source>
</evidence>
<dbReference type="EMBL" id="JACYGY010000001">
    <property type="protein sequence ID" value="MBE9464757.1"/>
    <property type="molecule type" value="Genomic_DNA"/>
</dbReference>
<dbReference type="RefSeq" id="WP_194122795.1">
    <property type="nucleotide sequence ID" value="NZ_JACYGY010000001.1"/>
</dbReference>
<accession>A0ABR9WGX2</accession>
<dbReference type="Proteomes" id="UP000634134">
    <property type="component" value="Unassembled WGS sequence"/>
</dbReference>
<keyword evidence="2" id="KW-1185">Reference proteome</keyword>
<proteinExistence type="predicted"/>
<name>A0ABR9WGX2_9BACT</name>